<dbReference type="InterPro" id="IPR050343">
    <property type="entry name" value="RsuA_PseudoU_synthase"/>
</dbReference>
<dbReference type="InterPro" id="IPR042092">
    <property type="entry name" value="PsdUridine_s_RsuA/RluB/E/F_cat"/>
</dbReference>
<dbReference type="SUPFAM" id="SSF55174">
    <property type="entry name" value="Alpha-L RNA-binding motif"/>
    <property type="match status" value="1"/>
</dbReference>
<evidence type="ECO:0000313" key="9">
    <source>
        <dbReference type="EMBL" id="ARU56688.1"/>
    </source>
</evidence>
<dbReference type="Pfam" id="PF00849">
    <property type="entry name" value="PseudoU_synth_2"/>
    <property type="match status" value="1"/>
</dbReference>
<dbReference type="CDD" id="cd00165">
    <property type="entry name" value="S4"/>
    <property type="match status" value="1"/>
</dbReference>
<evidence type="ECO:0000256" key="1">
    <source>
        <dbReference type="ARBA" id="ARBA00008348"/>
    </source>
</evidence>
<organism evidence="9 10">
    <name type="scientific">Oleiphilus messinensis</name>
    <dbReference type="NCBI Taxonomy" id="141451"/>
    <lineage>
        <taxon>Bacteria</taxon>
        <taxon>Pseudomonadati</taxon>
        <taxon>Pseudomonadota</taxon>
        <taxon>Gammaproteobacteria</taxon>
        <taxon>Oceanospirillales</taxon>
        <taxon>Oleiphilaceae</taxon>
        <taxon>Oleiphilus</taxon>
    </lineage>
</organism>
<dbReference type="RefSeq" id="WP_087461652.1">
    <property type="nucleotide sequence ID" value="NZ_CP021425.1"/>
</dbReference>
<evidence type="ECO:0000256" key="6">
    <source>
        <dbReference type="PROSITE-ProRule" id="PRU00182"/>
    </source>
</evidence>
<evidence type="ECO:0000256" key="5">
    <source>
        <dbReference type="ARBA" id="ARBA00037590"/>
    </source>
</evidence>
<dbReference type="SUPFAM" id="SSF55120">
    <property type="entry name" value="Pseudouridine synthase"/>
    <property type="match status" value="1"/>
</dbReference>
<dbReference type="InterPro" id="IPR002942">
    <property type="entry name" value="S4_RNA-bd"/>
</dbReference>
<comment type="catalytic activity">
    <reaction evidence="4">
        <text>uridine(516) in 16S rRNA = pseudouridine(516) in 16S rRNA</text>
        <dbReference type="Rhea" id="RHEA:38867"/>
        <dbReference type="Rhea" id="RHEA-COMP:10089"/>
        <dbReference type="Rhea" id="RHEA-COMP:10090"/>
        <dbReference type="ChEBI" id="CHEBI:65314"/>
        <dbReference type="ChEBI" id="CHEBI:65315"/>
        <dbReference type="EC" id="5.4.99.19"/>
    </reaction>
</comment>
<dbReference type="Gene3D" id="3.30.70.1560">
    <property type="entry name" value="Alpha-L RNA-binding motif"/>
    <property type="match status" value="1"/>
</dbReference>
<dbReference type="SMART" id="SM00363">
    <property type="entry name" value="S4"/>
    <property type="match status" value="1"/>
</dbReference>
<dbReference type="Gene3D" id="3.10.290.10">
    <property type="entry name" value="RNA-binding S4 domain"/>
    <property type="match status" value="1"/>
</dbReference>
<dbReference type="GO" id="GO:0000455">
    <property type="term" value="P:enzyme-directed rRNA pseudouridine synthesis"/>
    <property type="evidence" value="ECO:0007669"/>
    <property type="project" value="UniProtKB-ARBA"/>
</dbReference>
<dbReference type="Proteomes" id="UP000196027">
    <property type="component" value="Chromosome"/>
</dbReference>
<dbReference type="NCBIfam" id="NF008097">
    <property type="entry name" value="PRK10839.1"/>
    <property type="match status" value="1"/>
</dbReference>
<feature type="domain" description="RNA-binding S4" evidence="8">
    <location>
        <begin position="3"/>
        <end position="60"/>
    </location>
</feature>
<dbReference type="NCBIfam" id="TIGR00093">
    <property type="entry name" value="pseudouridine synthase"/>
    <property type="match status" value="1"/>
</dbReference>
<dbReference type="PROSITE" id="PS01149">
    <property type="entry name" value="PSI_RSU"/>
    <property type="match status" value="1"/>
</dbReference>
<keyword evidence="2 6" id="KW-0694">RNA-binding</keyword>
<dbReference type="PANTHER" id="PTHR47683">
    <property type="entry name" value="PSEUDOURIDINE SYNTHASE FAMILY PROTEIN-RELATED"/>
    <property type="match status" value="1"/>
</dbReference>
<keyword evidence="3 7" id="KW-0413">Isomerase</keyword>
<evidence type="ECO:0000256" key="4">
    <source>
        <dbReference type="ARBA" id="ARBA00036749"/>
    </source>
</evidence>
<evidence type="ECO:0000313" key="10">
    <source>
        <dbReference type="Proteomes" id="UP000196027"/>
    </source>
</evidence>
<dbReference type="InterPro" id="IPR020103">
    <property type="entry name" value="PsdUridine_synth_cat_dom_sf"/>
</dbReference>
<dbReference type="AlphaFoldDB" id="A0A1Y0I868"/>
<gene>
    <name evidence="9" type="ORF">OLMES_2638</name>
</gene>
<dbReference type="InterPro" id="IPR000748">
    <property type="entry name" value="PsdUridine_synth_RsuA/RluB/E/F"/>
</dbReference>
<dbReference type="Pfam" id="PF01479">
    <property type="entry name" value="S4"/>
    <property type="match status" value="1"/>
</dbReference>
<dbReference type="CDD" id="cd02553">
    <property type="entry name" value="PseudoU_synth_RsuA"/>
    <property type="match status" value="1"/>
</dbReference>
<dbReference type="Gene3D" id="3.30.70.580">
    <property type="entry name" value="Pseudouridine synthase I, catalytic domain, N-terminal subdomain"/>
    <property type="match status" value="1"/>
</dbReference>
<comment type="similarity">
    <text evidence="1 7">Belongs to the pseudouridine synthase RsuA family.</text>
</comment>
<dbReference type="KEGG" id="ome:OLMES_2638"/>
<dbReference type="EC" id="5.4.99.-" evidence="7"/>
<dbReference type="InterPro" id="IPR036986">
    <property type="entry name" value="S4_RNA-bd_sf"/>
</dbReference>
<dbReference type="OrthoDB" id="9807213at2"/>
<accession>A0A1Y0I868</accession>
<proteinExistence type="inferred from homology"/>
<evidence type="ECO:0000256" key="7">
    <source>
        <dbReference type="RuleBase" id="RU003887"/>
    </source>
</evidence>
<comment type="function">
    <text evidence="5">Responsible for synthesis of pseudouridine from uracil-516 in 16S ribosomal RNA.</text>
</comment>
<dbReference type="PANTHER" id="PTHR47683:SF4">
    <property type="entry name" value="PSEUDOURIDINE SYNTHASE"/>
    <property type="match status" value="1"/>
</dbReference>
<evidence type="ECO:0000259" key="8">
    <source>
        <dbReference type="SMART" id="SM00363"/>
    </source>
</evidence>
<reference evidence="9 10" key="1">
    <citation type="submission" date="2017-05" db="EMBL/GenBank/DDBJ databases">
        <title>Genomic insights into alkan degradation activity of Oleiphilus messinensis.</title>
        <authorList>
            <person name="Kozyavkin S.A."/>
            <person name="Slesarev A.I."/>
            <person name="Golyshin P.N."/>
            <person name="Korzhenkov A."/>
            <person name="Golyshina O.N."/>
            <person name="Toshchakov S.V."/>
        </authorList>
    </citation>
    <scope>NUCLEOTIDE SEQUENCE [LARGE SCALE GENOMIC DNA]</scope>
    <source>
        <strain evidence="9 10">ME102</strain>
    </source>
</reference>
<sequence>MTFRLDKFLCDNAGLTRSEAKRAIKRKQITVNGKILTSSATHVTLDDDIRLEDEPVNYLGTQYFMLHKPSEYVCATEDSLHPTVIDLIETPAKGLHCAGRLDIDTTGLVLLSNDGQWTHNITSPKKQCDKCYIATLDTPLSAEAIAKLEEGIFFQAEQRKTRPAKIQRLTEDKVEIIISEGMYHQVKRMFIAVGNEVISLHRNAIGNLRLDDQLLPGEYRALTDAEIALF</sequence>
<dbReference type="InterPro" id="IPR018496">
    <property type="entry name" value="PsdUridine_synth_RsuA/RluB_CS"/>
</dbReference>
<keyword evidence="10" id="KW-1185">Reference proteome</keyword>
<dbReference type="GO" id="GO:0160136">
    <property type="term" value="F:16S rRNA pseudouridine(516) synthase activity"/>
    <property type="evidence" value="ECO:0007669"/>
    <property type="project" value="UniProtKB-EC"/>
</dbReference>
<dbReference type="GO" id="GO:0003723">
    <property type="term" value="F:RNA binding"/>
    <property type="evidence" value="ECO:0007669"/>
    <property type="project" value="UniProtKB-KW"/>
</dbReference>
<evidence type="ECO:0000256" key="3">
    <source>
        <dbReference type="ARBA" id="ARBA00023235"/>
    </source>
</evidence>
<dbReference type="InterPro" id="IPR020094">
    <property type="entry name" value="TruA/RsuA/RluB/E/F_N"/>
</dbReference>
<dbReference type="InterPro" id="IPR006145">
    <property type="entry name" value="PsdUridine_synth_RsuA/RluA"/>
</dbReference>
<dbReference type="PROSITE" id="PS50889">
    <property type="entry name" value="S4"/>
    <property type="match status" value="1"/>
</dbReference>
<protein>
    <recommendedName>
        <fullName evidence="7">Pseudouridine synthase</fullName>
        <ecNumber evidence="7">5.4.99.-</ecNumber>
    </recommendedName>
</protein>
<evidence type="ECO:0000256" key="2">
    <source>
        <dbReference type="ARBA" id="ARBA00022884"/>
    </source>
</evidence>
<name>A0A1Y0I868_9GAMM</name>
<dbReference type="EMBL" id="CP021425">
    <property type="protein sequence ID" value="ARU56688.1"/>
    <property type="molecule type" value="Genomic_DNA"/>
</dbReference>